<name>A0A378WKQ5_9NOCA</name>
<evidence type="ECO:0000313" key="3">
    <source>
        <dbReference type="Proteomes" id="UP000255082"/>
    </source>
</evidence>
<reference evidence="2 3" key="1">
    <citation type="submission" date="2018-06" db="EMBL/GenBank/DDBJ databases">
        <authorList>
            <consortium name="Pathogen Informatics"/>
            <person name="Doyle S."/>
        </authorList>
    </citation>
    <scope>NUCLEOTIDE SEQUENCE [LARGE SCALE GENOMIC DNA]</scope>
    <source>
        <strain evidence="2 3">NCTC13184</strain>
    </source>
</reference>
<gene>
    <name evidence="2" type="ORF">NCTC13184_01145</name>
</gene>
<evidence type="ECO:0000256" key="1">
    <source>
        <dbReference type="SAM" id="MobiDB-lite"/>
    </source>
</evidence>
<proteinExistence type="predicted"/>
<feature type="compositionally biased region" description="Basic and acidic residues" evidence="1">
    <location>
        <begin position="1"/>
        <end position="11"/>
    </location>
</feature>
<dbReference type="EMBL" id="UGRU01000001">
    <property type="protein sequence ID" value="SUA41799.1"/>
    <property type="molecule type" value="Genomic_DNA"/>
</dbReference>
<sequence>MRNPEPIDRTGPRVRFTTSKYSSPRAVSTPYADLEGGPVTERSIAMNPGMHEVLDYFGKCPECGYPARASADFAGAPTVVASCDRPCGWTGVVPLTTMTGRTA</sequence>
<accession>A0A378WKQ5</accession>
<organism evidence="2 3">
    <name type="scientific">Nocardia africana</name>
    <dbReference type="NCBI Taxonomy" id="134964"/>
    <lineage>
        <taxon>Bacteria</taxon>
        <taxon>Bacillati</taxon>
        <taxon>Actinomycetota</taxon>
        <taxon>Actinomycetes</taxon>
        <taxon>Mycobacteriales</taxon>
        <taxon>Nocardiaceae</taxon>
        <taxon>Nocardia</taxon>
    </lineage>
</organism>
<dbReference type="Proteomes" id="UP000255082">
    <property type="component" value="Unassembled WGS sequence"/>
</dbReference>
<feature type="region of interest" description="Disordered" evidence="1">
    <location>
        <begin position="1"/>
        <end position="22"/>
    </location>
</feature>
<protein>
    <submittedName>
        <fullName evidence="2">Uncharacterized protein</fullName>
    </submittedName>
</protein>
<dbReference type="AlphaFoldDB" id="A0A378WKQ5"/>
<evidence type="ECO:0000313" key="2">
    <source>
        <dbReference type="EMBL" id="SUA41799.1"/>
    </source>
</evidence>